<dbReference type="OrthoDB" id="5514757at2"/>
<dbReference type="AlphaFoldDB" id="A0A2S9YKN4"/>
<dbReference type="InterPro" id="IPR004843">
    <property type="entry name" value="Calcineurin-like_PHP"/>
</dbReference>
<feature type="domain" description="Calcineurin-like phosphoesterase" evidence="3">
    <location>
        <begin position="54"/>
        <end position="238"/>
    </location>
</feature>
<evidence type="ECO:0000313" key="4">
    <source>
        <dbReference type="EMBL" id="PRQ05628.1"/>
    </source>
</evidence>
<feature type="compositionally biased region" description="Gly residues" evidence="2">
    <location>
        <begin position="357"/>
        <end position="442"/>
    </location>
</feature>
<reference evidence="4 5" key="1">
    <citation type="submission" date="2018-03" db="EMBL/GenBank/DDBJ databases">
        <title>Draft Genome Sequences of the Obligatory Marine Myxobacteria Enhygromyxa salina SWB007.</title>
        <authorList>
            <person name="Poehlein A."/>
            <person name="Moghaddam J.A."/>
            <person name="Harms H."/>
            <person name="Alanjari M."/>
            <person name="Koenig G.M."/>
            <person name="Daniel R."/>
            <person name="Schaeberle T.F."/>
        </authorList>
    </citation>
    <scope>NUCLEOTIDE SEQUENCE [LARGE SCALE GENOMIC DNA]</scope>
    <source>
        <strain evidence="4 5">SWB007</strain>
    </source>
</reference>
<protein>
    <submittedName>
        <fullName evidence="4">Calcineurin-like phosphoesterase superfamily domain protein</fullName>
    </submittedName>
</protein>
<keyword evidence="1" id="KW-0732">Signal</keyword>
<accession>A0A2S9YKN4</accession>
<dbReference type="PANTHER" id="PTHR22953:SF153">
    <property type="entry name" value="PURPLE ACID PHOSPHATASE"/>
    <property type="match status" value="1"/>
</dbReference>
<feature type="region of interest" description="Disordered" evidence="2">
    <location>
        <begin position="354"/>
        <end position="461"/>
    </location>
</feature>
<proteinExistence type="predicted"/>
<comment type="caution">
    <text evidence="4">The sequence shown here is derived from an EMBL/GenBank/DDBJ whole genome shotgun (WGS) entry which is preliminary data.</text>
</comment>
<dbReference type="GO" id="GO:0003993">
    <property type="term" value="F:acid phosphatase activity"/>
    <property type="evidence" value="ECO:0007669"/>
    <property type="project" value="InterPro"/>
</dbReference>
<dbReference type="InterPro" id="IPR029052">
    <property type="entry name" value="Metallo-depent_PP-like"/>
</dbReference>
<evidence type="ECO:0000259" key="3">
    <source>
        <dbReference type="Pfam" id="PF00149"/>
    </source>
</evidence>
<dbReference type="Gene3D" id="3.60.21.10">
    <property type="match status" value="1"/>
</dbReference>
<dbReference type="PROSITE" id="PS51257">
    <property type="entry name" value="PROKAR_LIPOPROTEIN"/>
    <property type="match status" value="1"/>
</dbReference>
<dbReference type="InterPro" id="IPR039331">
    <property type="entry name" value="PAPs-like"/>
</dbReference>
<evidence type="ECO:0000313" key="5">
    <source>
        <dbReference type="Proteomes" id="UP000238823"/>
    </source>
</evidence>
<dbReference type="EMBL" id="PVNL01000092">
    <property type="protein sequence ID" value="PRQ05628.1"/>
    <property type="molecule type" value="Genomic_DNA"/>
</dbReference>
<sequence length="485" mass="50008">MSRNPRSSSLVLPFVLVGLISCDDDVDDLTRASPAVSAVGSGPADGPTATPEGLRVAFIGDQGDSSDTLEVLDLVKEEGADFLVIAGDFDYDDSPSTWDNNNVDRLGADYPIFAVIGNHDSSKWSGNSGYQAKLIERMQNAIDDGATCEGEPGRNSACTYKGLFMAMSGVGVKDDKGESADYLREQLAANDAIWSVCVWHRNMTDMQTGSKSNDTGWGVYQACQDEAGIIITGHEHSYARTLTLTEVGNEEAAHGATDDPGLMLVGQGSTFVTVTGVGGRGLRDFDEGKHDDDTWWASIYTSNVYVKNEENMGDFTPESGGVLFIDFNVDGDPYKAHGYFKTIAGEIVDEYDIIREGGSGGGDGDGDGGDSGSGDGDGGGESAGTSDGGTTGGGDGGTTTSGEGGGTTSAGQEGGQEGGQEAGDDGTGGSGESSTGDWGGFPFGDEDAGCSCRTTPSRPLPGALGLLALLCLGRGVGRGRRRAAR</sequence>
<evidence type="ECO:0000256" key="1">
    <source>
        <dbReference type="ARBA" id="ARBA00022729"/>
    </source>
</evidence>
<dbReference type="PANTHER" id="PTHR22953">
    <property type="entry name" value="ACID PHOSPHATASE RELATED"/>
    <property type="match status" value="1"/>
</dbReference>
<organism evidence="4 5">
    <name type="scientific">Enhygromyxa salina</name>
    <dbReference type="NCBI Taxonomy" id="215803"/>
    <lineage>
        <taxon>Bacteria</taxon>
        <taxon>Pseudomonadati</taxon>
        <taxon>Myxococcota</taxon>
        <taxon>Polyangia</taxon>
        <taxon>Nannocystales</taxon>
        <taxon>Nannocystaceae</taxon>
        <taxon>Enhygromyxa</taxon>
    </lineage>
</organism>
<gene>
    <name evidence="4" type="ORF">ENSA7_45180</name>
</gene>
<dbReference type="Proteomes" id="UP000238823">
    <property type="component" value="Unassembled WGS sequence"/>
</dbReference>
<dbReference type="Pfam" id="PF00149">
    <property type="entry name" value="Metallophos"/>
    <property type="match status" value="1"/>
</dbReference>
<name>A0A2S9YKN4_9BACT</name>
<evidence type="ECO:0000256" key="2">
    <source>
        <dbReference type="SAM" id="MobiDB-lite"/>
    </source>
</evidence>
<dbReference type="SUPFAM" id="SSF56300">
    <property type="entry name" value="Metallo-dependent phosphatases"/>
    <property type="match status" value="1"/>
</dbReference>